<proteinExistence type="predicted"/>
<dbReference type="InterPro" id="IPR039331">
    <property type="entry name" value="PAPs-like"/>
</dbReference>
<protein>
    <submittedName>
        <fullName evidence="7">Cadherin-like beta sandwich domain-containing protein</fullName>
    </submittedName>
</protein>
<feature type="domain" description="Purple acid phosphatase N-terminal" evidence="5">
    <location>
        <begin position="43"/>
        <end position="121"/>
    </location>
</feature>
<dbReference type="Pfam" id="PF00149">
    <property type="entry name" value="Metallophos"/>
    <property type="match status" value="1"/>
</dbReference>
<dbReference type="InterPro" id="IPR029052">
    <property type="entry name" value="Metallo-depent_PP-like"/>
</dbReference>
<dbReference type="InterPro" id="IPR054470">
    <property type="entry name" value="FIMAH_dom"/>
</dbReference>
<keyword evidence="8" id="KW-1185">Reference proteome</keyword>
<dbReference type="Pfam" id="PF16656">
    <property type="entry name" value="Pur_ac_phosph_N"/>
    <property type="match status" value="1"/>
</dbReference>
<organism evidence="7 8">
    <name type="scientific">Lederbergia citrea</name>
    <dbReference type="NCBI Taxonomy" id="2833581"/>
    <lineage>
        <taxon>Bacteria</taxon>
        <taxon>Bacillati</taxon>
        <taxon>Bacillota</taxon>
        <taxon>Bacilli</taxon>
        <taxon>Bacillales</taxon>
        <taxon>Bacillaceae</taxon>
        <taxon>Lederbergia</taxon>
    </lineage>
</organism>
<feature type="domain" description="Cadherin-like beta-sandwich-like" evidence="4">
    <location>
        <begin position="1082"/>
        <end position="1160"/>
    </location>
</feature>
<dbReference type="Gene3D" id="3.60.21.10">
    <property type="match status" value="1"/>
</dbReference>
<dbReference type="SUPFAM" id="SSF49363">
    <property type="entry name" value="Purple acid phosphatase, N-terminal domain"/>
    <property type="match status" value="1"/>
</dbReference>
<dbReference type="Pfam" id="PF22888">
    <property type="entry name" value="FIMAH"/>
    <property type="match status" value="1"/>
</dbReference>
<dbReference type="SUPFAM" id="SSF56300">
    <property type="entry name" value="Metallo-dependent phosphatases"/>
    <property type="match status" value="1"/>
</dbReference>
<dbReference type="GO" id="GO:0003993">
    <property type="term" value="F:acid phosphatase activity"/>
    <property type="evidence" value="ECO:0007669"/>
    <property type="project" value="InterPro"/>
</dbReference>
<dbReference type="EMBL" id="JAGYPN010000003">
    <property type="protein sequence ID" value="MBS4224228.1"/>
    <property type="molecule type" value="Genomic_DNA"/>
</dbReference>
<dbReference type="InterPro" id="IPR004843">
    <property type="entry name" value="Calcineurin-like_PHP"/>
</dbReference>
<dbReference type="Proteomes" id="UP000676456">
    <property type="component" value="Unassembled WGS sequence"/>
</dbReference>
<dbReference type="InterPro" id="IPR011493">
    <property type="entry name" value="GLUG"/>
</dbReference>
<comment type="caution">
    <text evidence="7">The sequence shown here is derived from an EMBL/GenBank/DDBJ whole genome shotgun (WGS) entry which is preliminary data.</text>
</comment>
<feature type="domain" description="FIMAH" evidence="6">
    <location>
        <begin position="1170"/>
        <end position="1247"/>
    </location>
</feature>
<gene>
    <name evidence="7" type="ORF">KHA91_16025</name>
</gene>
<evidence type="ECO:0000313" key="7">
    <source>
        <dbReference type="EMBL" id="MBS4224228.1"/>
    </source>
</evidence>
<reference evidence="7 8" key="1">
    <citation type="submission" date="2021-05" db="EMBL/GenBank/DDBJ databases">
        <title>Novel Bacillus species.</title>
        <authorList>
            <person name="Liu G."/>
        </authorList>
    </citation>
    <scope>NUCLEOTIDE SEQUENCE [LARGE SCALE GENOMIC DNA]</scope>
    <source>
        <strain evidence="7 8">FJAT-49682</strain>
    </source>
</reference>
<dbReference type="Gene3D" id="2.60.40.380">
    <property type="entry name" value="Purple acid phosphatase-like, N-terminal"/>
    <property type="match status" value="1"/>
</dbReference>
<feature type="domain" description="GLUG" evidence="3">
    <location>
        <begin position="901"/>
        <end position="926"/>
    </location>
</feature>
<feature type="domain" description="Calcineurin-like phosphoesterase" evidence="2">
    <location>
        <begin position="135"/>
        <end position="335"/>
    </location>
</feature>
<dbReference type="Pfam" id="PF12733">
    <property type="entry name" value="Cadherin-like"/>
    <property type="match status" value="2"/>
</dbReference>
<evidence type="ECO:0000313" key="8">
    <source>
        <dbReference type="Proteomes" id="UP000676456"/>
    </source>
</evidence>
<dbReference type="InterPro" id="IPR025883">
    <property type="entry name" value="Cadherin-like_domain"/>
</dbReference>
<evidence type="ECO:0000256" key="1">
    <source>
        <dbReference type="ARBA" id="ARBA00022729"/>
    </source>
</evidence>
<dbReference type="PANTHER" id="PTHR22953">
    <property type="entry name" value="ACID PHOSPHATASE RELATED"/>
    <property type="match status" value="1"/>
</dbReference>
<name>A0A942UT11_9BACI</name>
<feature type="domain" description="Cadherin-like beta-sandwich-like" evidence="4">
    <location>
        <begin position="708"/>
        <end position="789"/>
    </location>
</feature>
<keyword evidence="1" id="KW-0732">Signal</keyword>
<evidence type="ECO:0000259" key="2">
    <source>
        <dbReference type="Pfam" id="PF00149"/>
    </source>
</evidence>
<dbReference type="Gene3D" id="2.160.20.110">
    <property type="match status" value="2"/>
</dbReference>
<dbReference type="InterPro" id="IPR015914">
    <property type="entry name" value="PAPs_N"/>
</dbReference>
<evidence type="ECO:0000259" key="3">
    <source>
        <dbReference type="Pfam" id="PF07581"/>
    </source>
</evidence>
<dbReference type="GO" id="GO:0046872">
    <property type="term" value="F:metal ion binding"/>
    <property type="evidence" value="ECO:0007669"/>
    <property type="project" value="InterPro"/>
</dbReference>
<dbReference type="RefSeq" id="WP_213099258.1">
    <property type="nucleotide sequence ID" value="NZ_JAGYPN010000003.1"/>
</dbReference>
<evidence type="ECO:0000259" key="5">
    <source>
        <dbReference type="Pfam" id="PF16656"/>
    </source>
</evidence>
<evidence type="ECO:0000259" key="4">
    <source>
        <dbReference type="Pfam" id="PF12733"/>
    </source>
</evidence>
<sequence length="1254" mass="135077">MKKGKARFFSMIGLFVMLLANSLGIVPLSAPHSAEAAEVKPAEQIHYTITGPDSVTFDWVYGPDTIQFGEKANTYDQSVKAGDPIVKPRTPVDGLFREAKITGLKPGTTYHYTIDDGKDYTFHTAPKAGSSGFSVVTTGDVGASIRFSNAKFVNELIASLNPDLYLGLGDFTYGDQEGQESVNAHFNDVMVWSRETPYMPNWGNHEWQSAFDDLTNYKGRFDLPNPQIDKGMSSNTPTQGIPGDWYWFDYGNTRFIAYPEPFGNSSWSSWASEAAVIMEEAEADDNITFVVTFGHRPTYSSGYHGSNPELADLMEGLAKKYPKFALNLIAHDHHYERTHPEKTFGVLHVVAGTGGSTLSIDKETDCKFKNCTPPPWSAERFYHFGAVKLDFKDDEIVGTFVCGPSHKDESIECGSGASGDTFTIKSRILKPDPDTVMDGSGTLEDPYMVMTAQDLYNIRKNPAAQYKLGANLDLTFFDSGDGKGWLPIDQTGSNRFSGGFDGNGFIINGLTIKRPDSDHSALFGYTGNEATIKNVALENVYIEGKNYTGALVSYMSGSGSIKTSYATGTVKGARYVGGLGGQISRPVSDSFARVNVTGNNDVGGLIGLYSGSATNTYSTGKVTGSANVGGLIGNDNNGVGVVTDSYWDIDASGQTVSAGGIGKTTAQMKQEATYANWDFNFIWQIDEGEDYPLLSGSVPPASSNANLNDIQINGDTIRGFSPGTHMYNIDVPYSVSEAHLDAIPMEEKSTVEITGGHVLKAGEINTFVITVTAGDKVTTQTYTININREAALMAGSGTETDPYQINTAEELNKMRLDKTAHYILLEDIDLSNFSEEDGKGWMPIGVDKSRFIGNFDGKGHVINGLRIDRSDTDFASLFGYVTWGGSIKNIGLTNVDVKGKNYVGGLAGYMDGDGEIRNASVTGTINGSGKNIGGLVGDTRVSIYDSYVHADVTGNNVAGGFVGRMQSSSSSIDLQINRSYFTGTVKIITATNPASGGFIAELAAGKVINSYWNTDTAGQTPKVCGSGLTINDCGIGKTTAELKQKATYVGWDFANIWEIDENNGFPLFKQTKQLSSNADLSDLKFGEETVSGFDANQFKYTVDVPNETTSVKVTFTAADADATVVVSGGNNLEVGSNIVTVTVTAADGITENIYMITVNRAAAPAAPDVDTLLQILASYESSGDIKQPLISQLRNTAEQAQHHSEKGHMKQAEKSLDDFLKKINKTKQDDISPEAKLALTDYVQSLKELWSSGS</sequence>
<evidence type="ECO:0000259" key="6">
    <source>
        <dbReference type="Pfam" id="PF22888"/>
    </source>
</evidence>
<accession>A0A942UT11</accession>
<dbReference type="Pfam" id="PF07581">
    <property type="entry name" value="Glug"/>
    <property type="match status" value="1"/>
</dbReference>
<dbReference type="PANTHER" id="PTHR22953:SF153">
    <property type="entry name" value="PURPLE ACID PHOSPHATASE"/>
    <property type="match status" value="1"/>
</dbReference>
<dbReference type="InterPro" id="IPR008963">
    <property type="entry name" value="Purple_acid_Pase-like_N"/>
</dbReference>
<dbReference type="AlphaFoldDB" id="A0A942UT11"/>